<dbReference type="KEGG" id="nga:Ngar_c21110"/>
<evidence type="ECO:0000313" key="3">
    <source>
        <dbReference type="Proteomes" id="UP000008037"/>
    </source>
</evidence>
<dbReference type="BioCyc" id="CNIT1237085:G1324-2109-MONOMER"/>
<dbReference type="GeneID" id="13795974"/>
<dbReference type="EMBL" id="CP002408">
    <property type="protein sequence ID" value="AFU59042.1"/>
    <property type="molecule type" value="Genomic_DNA"/>
</dbReference>
<accession>K0IKM4</accession>
<dbReference type="AlphaFoldDB" id="K0IKM4"/>
<organism evidence="2 3">
    <name type="scientific">Nitrososphaera gargensis (strain Ga9.2)</name>
    <dbReference type="NCBI Taxonomy" id="1237085"/>
    <lineage>
        <taxon>Archaea</taxon>
        <taxon>Nitrososphaerota</taxon>
        <taxon>Nitrososphaeria</taxon>
        <taxon>Nitrososphaerales</taxon>
        <taxon>Nitrososphaeraceae</taxon>
        <taxon>Nitrososphaera</taxon>
    </lineage>
</organism>
<dbReference type="HOGENOM" id="CLU_191934_0_0_2"/>
<dbReference type="STRING" id="1237085.Ngar_c21110"/>
<protein>
    <submittedName>
        <fullName evidence="2">Uncharacterized protein</fullName>
    </submittedName>
</protein>
<gene>
    <name evidence="2" type="ordered locus">Ngar_c21110</name>
</gene>
<dbReference type="RefSeq" id="WP_015019577.1">
    <property type="nucleotide sequence ID" value="NC_018719.1"/>
</dbReference>
<evidence type="ECO:0000256" key="1">
    <source>
        <dbReference type="SAM" id="Coils"/>
    </source>
</evidence>
<sequence>MRHHYAYLRKVLGEKKETLLQMIRKVGNTEQRKVNDILYTRSAEREREKKKEKKKERKRELVNIAKQNNTCIFCLVT</sequence>
<evidence type="ECO:0000313" key="2">
    <source>
        <dbReference type="EMBL" id="AFU59042.1"/>
    </source>
</evidence>
<feature type="coiled-coil region" evidence="1">
    <location>
        <begin position="40"/>
        <end position="67"/>
    </location>
</feature>
<keyword evidence="3" id="KW-1185">Reference proteome</keyword>
<reference evidence="2 3" key="1">
    <citation type="journal article" date="2012" name="Environ. Microbiol.">
        <title>The genome of the ammonia-oxidizing Candidatus Nitrososphaera gargensis: insights into metabolic versatility and environmental adaptations.</title>
        <authorList>
            <person name="Spang A."/>
            <person name="Poehlein A."/>
            <person name="Offre P."/>
            <person name="Zumbragel S."/>
            <person name="Haider S."/>
            <person name="Rychlik N."/>
            <person name="Nowka B."/>
            <person name="Schmeisser C."/>
            <person name="Lebedeva E.V."/>
            <person name="Rattei T."/>
            <person name="Bohm C."/>
            <person name="Schmid M."/>
            <person name="Galushko A."/>
            <person name="Hatzenpichler R."/>
            <person name="Weinmaier T."/>
            <person name="Daniel R."/>
            <person name="Schleper C."/>
            <person name="Spieck E."/>
            <person name="Streit W."/>
            <person name="Wagner M."/>
        </authorList>
    </citation>
    <scope>NUCLEOTIDE SEQUENCE [LARGE SCALE GENOMIC DNA]</scope>
    <source>
        <strain evidence="3">Ga9.2</strain>
    </source>
</reference>
<proteinExistence type="predicted"/>
<dbReference type="InParanoid" id="K0IKM4"/>
<name>K0IKM4_NITGG</name>
<keyword evidence="1" id="KW-0175">Coiled coil</keyword>
<dbReference type="Proteomes" id="UP000008037">
    <property type="component" value="Chromosome"/>
</dbReference>